<evidence type="ECO:0000313" key="2">
    <source>
        <dbReference type="Proteomes" id="UP000198211"/>
    </source>
</evidence>
<dbReference type="EMBL" id="NBNE01000263">
    <property type="protein sequence ID" value="OWZ21054.1"/>
    <property type="molecule type" value="Genomic_DNA"/>
</dbReference>
<reference evidence="2" key="1">
    <citation type="submission" date="2017-03" db="EMBL/GenBank/DDBJ databases">
        <title>Phytopthora megakarya and P. palmivora, two closely related causual agents of cacao black pod achieved similar genome size and gene model numbers by different mechanisms.</title>
        <authorList>
            <person name="Ali S."/>
            <person name="Shao J."/>
            <person name="Larry D.J."/>
            <person name="Kronmiller B."/>
            <person name="Shen D."/>
            <person name="Strem M.D."/>
            <person name="Melnick R.L."/>
            <person name="Guiltinan M.J."/>
            <person name="Tyler B.M."/>
            <person name="Meinhardt L.W."/>
            <person name="Bailey B.A."/>
        </authorList>
    </citation>
    <scope>NUCLEOTIDE SEQUENCE [LARGE SCALE GENOMIC DNA]</scope>
    <source>
        <strain evidence="2">zdho120</strain>
    </source>
</reference>
<name>A0A225WTQ7_9STRA</name>
<organism evidence="1 2">
    <name type="scientific">Phytophthora megakarya</name>
    <dbReference type="NCBI Taxonomy" id="4795"/>
    <lineage>
        <taxon>Eukaryota</taxon>
        <taxon>Sar</taxon>
        <taxon>Stramenopiles</taxon>
        <taxon>Oomycota</taxon>
        <taxon>Peronosporomycetes</taxon>
        <taxon>Peronosporales</taxon>
        <taxon>Peronosporaceae</taxon>
        <taxon>Phytophthora</taxon>
    </lineage>
</organism>
<evidence type="ECO:0000313" key="1">
    <source>
        <dbReference type="EMBL" id="OWZ21054.1"/>
    </source>
</evidence>
<dbReference type="OrthoDB" id="120500at2759"/>
<dbReference type="Proteomes" id="UP000198211">
    <property type="component" value="Unassembled WGS sequence"/>
</dbReference>
<dbReference type="STRING" id="4795.A0A225WTQ7"/>
<dbReference type="AlphaFoldDB" id="A0A225WTQ7"/>
<sequence length="180" mass="20745">MDSIRKECTLCEIKHNTRTNKADRIKCLRHYDTLVNTGDSVIAASTMSSGTTRRTTHCLFRSQTQQFRPCRFRRRARIEEGYGFALCCCGKGLIADGIDFEDIDPGTIVPHNAAKLEELWKELTSFFSIYEAKFRISGTHDQKFKRFGHGKADVLFDLKLWIVFVVECTRRMNMTHSPQV</sequence>
<protein>
    <submittedName>
        <fullName evidence="1">Uncharacterized protein</fullName>
    </submittedName>
</protein>
<proteinExistence type="predicted"/>
<keyword evidence="2" id="KW-1185">Reference proteome</keyword>
<gene>
    <name evidence="1" type="ORF">PHMEG_0004462</name>
</gene>
<accession>A0A225WTQ7</accession>
<comment type="caution">
    <text evidence="1">The sequence shown here is derived from an EMBL/GenBank/DDBJ whole genome shotgun (WGS) entry which is preliminary data.</text>
</comment>